<reference evidence="3 4" key="1">
    <citation type="submission" date="2023-09" db="EMBL/GenBank/DDBJ databases">
        <authorList>
            <person name="Rey-Velasco X."/>
        </authorList>
    </citation>
    <scope>NUCLEOTIDE SEQUENCE [LARGE SCALE GENOMIC DNA]</scope>
    <source>
        <strain evidence="3 4">P007</strain>
    </source>
</reference>
<dbReference type="InterPro" id="IPR018764">
    <property type="entry name" value="RskA_C"/>
</dbReference>
<proteinExistence type="predicted"/>
<name>A0ABU3BIW7_9FLAO</name>
<evidence type="ECO:0000259" key="2">
    <source>
        <dbReference type="Pfam" id="PF10099"/>
    </source>
</evidence>
<dbReference type="PANTHER" id="PTHR37461:SF1">
    <property type="entry name" value="ANTI-SIGMA-K FACTOR RSKA"/>
    <property type="match status" value="1"/>
</dbReference>
<dbReference type="InterPro" id="IPR051474">
    <property type="entry name" value="Anti-sigma-K/W_factor"/>
</dbReference>
<dbReference type="RefSeq" id="WP_311385701.1">
    <property type="nucleotide sequence ID" value="NZ_JAVRHU010000003.1"/>
</dbReference>
<sequence>MDRKKILENGLLEKYLLDELSSLESQEVIAAIASDEQLRTQFELLEEDFERMAIENAISPPDYVKVQLQTKLHKSTKKSKERIWLYAAASVAVLFFMTSFLMFNRWQNTKTNYNSLQNQTMVLQERLNALEENYILTNQRLKTINGPKTIPLILHGNDLVPNSRAVAYVNHENKMVVVNAQGLPELPNNSTYQMWSDVDGEMIDMGLLPTNEELITLKYIDKAESLNITIEPAGGNDHPTVEKLIAYVTL</sequence>
<comment type="caution">
    <text evidence="3">The sequence shown here is derived from an EMBL/GenBank/DDBJ whole genome shotgun (WGS) entry which is preliminary data.</text>
</comment>
<protein>
    <submittedName>
        <fullName evidence="3">Anti-sigma factor</fullName>
    </submittedName>
</protein>
<dbReference type="Proteomes" id="UP001250662">
    <property type="component" value="Unassembled WGS sequence"/>
</dbReference>
<dbReference type="PANTHER" id="PTHR37461">
    <property type="entry name" value="ANTI-SIGMA-K FACTOR RSKA"/>
    <property type="match status" value="1"/>
</dbReference>
<feature type="domain" description="Anti-sigma K factor RskA C-terminal" evidence="2">
    <location>
        <begin position="85"/>
        <end position="240"/>
    </location>
</feature>
<dbReference type="EMBL" id="JAVRHU010000003">
    <property type="protein sequence ID" value="MDT0622101.1"/>
    <property type="molecule type" value="Genomic_DNA"/>
</dbReference>
<keyword evidence="4" id="KW-1185">Reference proteome</keyword>
<accession>A0ABU3BIW7</accession>
<gene>
    <name evidence="3" type="ORF">RM520_10730</name>
</gene>
<dbReference type="Pfam" id="PF10099">
    <property type="entry name" value="RskA_C"/>
    <property type="match status" value="1"/>
</dbReference>
<evidence type="ECO:0000313" key="3">
    <source>
        <dbReference type="EMBL" id="MDT0622101.1"/>
    </source>
</evidence>
<evidence type="ECO:0000256" key="1">
    <source>
        <dbReference type="SAM" id="Phobius"/>
    </source>
</evidence>
<keyword evidence="1" id="KW-1133">Transmembrane helix</keyword>
<feature type="transmembrane region" description="Helical" evidence="1">
    <location>
        <begin position="83"/>
        <end position="103"/>
    </location>
</feature>
<organism evidence="3 4">
    <name type="scientific">Croceitalea vernalis</name>
    <dbReference type="NCBI Taxonomy" id="3075599"/>
    <lineage>
        <taxon>Bacteria</taxon>
        <taxon>Pseudomonadati</taxon>
        <taxon>Bacteroidota</taxon>
        <taxon>Flavobacteriia</taxon>
        <taxon>Flavobacteriales</taxon>
        <taxon>Flavobacteriaceae</taxon>
        <taxon>Croceitalea</taxon>
    </lineage>
</organism>
<keyword evidence="1" id="KW-0812">Transmembrane</keyword>
<keyword evidence="1" id="KW-0472">Membrane</keyword>
<evidence type="ECO:0000313" key="4">
    <source>
        <dbReference type="Proteomes" id="UP001250662"/>
    </source>
</evidence>